<name>A0A915E1K6_9BILA</name>
<dbReference type="Proteomes" id="UP000887574">
    <property type="component" value="Unplaced"/>
</dbReference>
<sequence length="161" mass="18254">MDGDVSGRTVDLLTQADQEEVAIHPSRPEKQKVTVNPPIPIELIPSRKRMKNGDISFLAIFEGEIYKRSEQPNAEGIQQWRCIKHSADGKRPQFRRWLRQMKQRMQSDGGANRSAPGHTEEIEASRSAHCSPKMEYCSSLQSGRNFGVSEKQSDFTVLDQL</sequence>
<dbReference type="WBParaSite" id="jg2522">
    <property type="protein sequence ID" value="jg2522"/>
    <property type="gene ID" value="jg2522"/>
</dbReference>
<feature type="region of interest" description="Disordered" evidence="1">
    <location>
        <begin position="102"/>
        <end position="129"/>
    </location>
</feature>
<evidence type="ECO:0000256" key="1">
    <source>
        <dbReference type="SAM" id="MobiDB-lite"/>
    </source>
</evidence>
<accession>A0A915E1K6</accession>
<dbReference type="AlphaFoldDB" id="A0A915E1K6"/>
<reference evidence="3" key="1">
    <citation type="submission" date="2022-11" db="UniProtKB">
        <authorList>
            <consortium name="WormBaseParasite"/>
        </authorList>
    </citation>
    <scope>IDENTIFICATION</scope>
</reference>
<organism evidence="2 3">
    <name type="scientific">Ditylenchus dipsaci</name>
    <dbReference type="NCBI Taxonomy" id="166011"/>
    <lineage>
        <taxon>Eukaryota</taxon>
        <taxon>Metazoa</taxon>
        <taxon>Ecdysozoa</taxon>
        <taxon>Nematoda</taxon>
        <taxon>Chromadorea</taxon>
        <taxon>Rhabditida</taxon>
        <taxon>Tylenchina</taxon>
        <taxon>Tylenchomorpha</taxon>
        <taxon>Sphaerularioidea</taxon>
        <taxon>Anguinidae</taxon>
        <taxon>Anguininae</taxon>
        <taxon>Ditylenchus</taxon>
    </lineage>
</organism>
<evidence type="ECO:0000313" key="3">
    <source>
        <dbReference type="WBParaSite" id="jg2522"/>
    </source>
</evidence>
<protein>
    <submittedName>
        <fullName evidence="3">Uncharacterized protein</fullName>
    </submittedName>
</protein>
<keyword evidence="2" id="KW-1185">Reference proteome</keyword>
<evidence type="ECO:0000313" key="2">
    <source>
        <dbReference type="Proteomes" id="UP000887574"/>
    </source>
</evidence>
<proteinExistence type="predicted"/>